<feature type="compositionally biased region" description="Acidic residues" evidence="2">
    <location>
        <begin position="173"/>
        <end position="185"/>
    </location>
</feature>
<dbReference type="KEGG" id="csl:COCSUDRAFT_58808"/>
<feature type="region of interest" description="Disordered" evidence="2">
    <location>
        <begin position="101"/>
        <end position="131"/>
    </location>
</feature>
<dbReference type="RefSeq" id="XP_005650810.1">
    <property type="nucleotide sequence ID" value="XM_005650753.1"/>
</dbReference>
<comment type="caution">
    <text evidence="4">The sequence shown here is derived from an EMBL/GenBank/DDBJ whole genome shotgun (WGS) entry which is preliminary data.</text>
</comment>
<evidence type="ECO:0000313" key="4">
    <source>
        <dbReference type="EMBL" id="EIE26266.1"/>
    </source>
</evidence>
<proteinExistence type="predicted"/>
<accession>I0Z6J7</accession>
<reference evidence="4 5" key="1">
    <citation type="journal article" date="2012" name="Genome Biol.">
        <title>The genome of the polar eukaryotic microalga coccomyxa subellipsoidea reveals traits of cold adaptation.</title>
        <authorList>
            <person name="Blanc G."/>
            <person name="Agarkova I."/>
            <person name="Grimwood J."/>
            <person name="Kuo A."/>
            <person name="Brueggeman A."/>
            <person name="Dunigan D."/>
            <person name="Gurnon J."/>
            <person name="Ladunga I."/>
            <person name="Lindquist E."/>
            <person name="Lucas S."/>
            <person name="Pangilinan J."/>
            <person name="Proschold T."/>
            <person name="Salamov A."/>
            <person name="Schmutz J."/>
            <person name="Weeks D."/>
            <person name="Yamada T."/>
            <person name="Claverie J.M."/>
            <person name="Grigoriev I."/>
            <person name="Van Etten J."/>
            <person name="Lomsadze A."/>
            <person name="Borodovsky M."/>
        </authorList>
    </citation>
    <scope>NUCLEOTIDE SEQUENCE [LARGE SCALE GENOMIC DNA]</scope>
    <source>
        <strain evidence="4 5">C-169</strain>
    </source>
</reference>
<protein>
    <recommendedName>
        <fullName evidence="3">Bromo domain-containing protein</fullName>
    </recommendedName>
</protein>
<dbReference type="SUPFAM" id="SSF47370">
    <property type="entry name" value="Bromodomain"/>
    <property type="match status" value="1"/>
</dbReference>
<keyword evidence="1" id="KW-0103">Bromodomain</keyword>
<organism evidence="4 5">
    <name type="scientific">Coccomyxa subellipsoidea (strain C-169)</name>
    <name type="common">Green microalga</name>
    <dbReference type="NCBI Taxonomy" id="574566"/>
    <lineage>
        <taxon>Eukaryota</taxon>
        <taxon>Viridiplantae</taxon>
        <taxon>Chlorophyta</taxon>
        <taxon>core chlorophytes</taxon>
        <taxon>Trebouxiophyceae</taxon>
        <taxon>Trebouxiophyceae incertae sedis</taxon>
        <taxon>Coccomyxaceae</taxon>
        <taxon>Coccomyxa</taxon>
        <taxon>Coccomyxa subellipsoidea</taxon>
    </lineage>
</organism>
<name>I0Z6J7_COCSC</name>
<dbReference type="InterPro" id="IPR036427">
    <property type="entry name" value="Bromodomain-like_sf"/>
</dbReference>
<sequence length="524" mass="55133">METTYRHWPQLLIQHPITPVKLEGGAAVSSTADAMQPKEMASSGDESSEDVDIVGLKEGKWEMISSGEAPCWRSHAETAQQLPAAGDADMTTGDAVLSARQAPMAGPATEAEDSSFVRSVLMGGPGEDREDLRADQGVLSAGGGMDVLAGDCRQQCKARANQPERLSEHGSDEEGEESEGDDPTDADYLGGPDRPGPSKREKHARQLLSKQHTWPECATQPKACAEMRGLLVEVLDALEKGVTPDILEVFKERVSPASVPDYRVHVAATDEVWLSLIRKRAKNGTHYSLESLVRDFEQMAANARIYNTPGKGRWGDTDIIKDAETILSVVKREIELRAAQFAALTAQTAPEAACGVNIVANCATGSMQANTSADESSAAREHQDIDQQDGTAAVAGPPSGTEGGPPALAGGCQRSELQRQGSGVPLSELIAARRAAVRQASVGDPGEQDPAAVVPAGGPGGLQPRQPSAAQLIPAHTQPMQQPAPASDANAVPQNDLIQPLGLAPAIPQSSGVEKTPAPRQPAR</sequence>
<evidence type="ECO:0000313" key="5">
    <source>
        <dbReference type="Proteomes" id="UP000007264"/>
    </source>
</evidence>
<dbReference type="CDD" id="cd04369">
    <property type="entry name" value="Bromodomain"/>
    <property type="match status" value="1"/>
</dbReference>
<dbReference type="AlphaFoldDB" id="I0Z6J7"/>
<evidence type="ECO:0000256" key="2">
    <source>
        <dbReference type="SAM" id="MobiDB-lite"/>
    </source>
</evidence>
<feature type="region of interest" description="Disordered" evidence="2">
    <location>
        <begin position="440"/>
        <end position="524"/>
    </location>
</feature>
<feature type="region of interest" description="Disordered" evidence="2">
    <location>
        <begin position="28"/>
        <end position="50"/>
    </location>
</feature>
<dbReference type="EMBL" id="AGSI01000002">
    <property type="protein sequence ID" value="EIE26266.1"/>
    <property type="molecule type" value="Genomic_DNA"/>
</dbReference>
<dbReference type="SMART" id="SM00297">
    <property type="entry name" value="BROMO"/>
    <property type="match status" value="1"/>
</dbReference>
<keyword evidence="5" id="KW-1185">Reference proteome</keyword>
<evidence type="ECO:0000256" key="1">
    <source>
        <dbReference type="ARBA" id="ARBA00023117"/>
    </source>
</evidence>
<evidence type="ECO:0000259" key="3">
    <source>
        <dbReference type="SMART" id="SM00297"/>
    </source>
</evidence>
<dbReference type="Pfam" id="PF00439">
    <property type="entry name" value="Bromodomain"/>
    <property type="match status" value="1"/>
</dbReference>
<feature type="region of interest" description="Disordered" evidence="2">
    <location>
        <begin position="159"/>
        <end position="213"/>
    </location>
</feature>
<gene>
    <name evidence="4" type="ORF">COCSUDRAFT_58808</name>
</gene>
<feature type="region of interest" description="Disordered" evidence="2">
    <location>
        <begin position="371"/>
        <end position="412"/>
    </location>
</feature>
<dbReference type="GeneID" id="17044276"/>
<dbReference type="InterPro" id="IPR001487">
    <property type="entry name" value="Bromodomain"/>
</dbReference>
<feature type="domain" description="Bromo" evidence="3">
    <location>
        <begin position="220"/>
        <end position="339"/>
    </location>
</feature>
<dbReference type="STRING" id="574566.I0Z6J7"/>
<dbReference type="Proteomes" id="UP000007264">
    <property type="component" value="Unassembled WGS sequence"/>
</dbReference>
<dbReference type="Gene3D" id="1.20.920.10">
    <property type="entry name" value="Bromodomain-like"/>
    <property type="match status" value="1"/>
</dbReference>